<protein>
    <recommendedName>
        <fullName evidence="4">Secreted protein</fullName>
    </recommendedName>
</protein>
<evidence type="ECO:0008006" key="4">
    <source>
        <dbReference type="Google" id="ProtNLM"/>
    </source>
</evidence>
<evidence type="ECO:0000313" key="2">
    <source>
        <dbReference type="EMBL" id="CAD7696293.1"/>
    </source>
</evidence>
<dbReference type="AlphaFoldDB" id="A0A8S1IMJ4"/>
<comment type="caution">
    <text evidence="2">The sequence shown here is derived from an EMBL/GenBank/DDBJ whole genome shotgun (WGS) entry which is preliminary data.</text>
</comment>
<evidence type="ECO:0000313" key="3">
    <source>
        <dbReference type="Proteomes" id="UP000708148"/>
    </source>
</evidence>
<feature type="signal peptide" evidence="1">
    <location>
        <begin position="1"/>
        <end position="23"/>
    </location>
</feature>
<organism evidence="2 3">
    <name type="scientific">Ostreobium quekettii</name>
    <dbReference type="NCBI Taxonomy" id="121088"/>
    <lineage>
        <taxon>Eukaryota</taxon>
        <taxon>Viridiplantae</taxon>
        <taxon>Chlorophyta</taxon>
        <taxon>core chlorophytes</taxon>
        <taxon>Ulvophyceae</taxon>
        <taxon>TCBD clade</taxon>
        <taxon>Bryopsidales</taxon>
        <taxon>Ostreobineae</taxon>
        <taxon>Ostreobiaceae</taxon>
        <taxon>Ostreobium</taxon>
    </lineage>
</organism>
<accession>A0A8S1IMJ4</accession>
<sequence>MKQSSCAWQWLSLLALWVQMVTCCSFRFWVAAFEPCVEQLHTRDRRKGVAVALVGHGENLEGTLRWRCFVLSVFVERLIERRSRRFAATPIHWRRLCLFGWHDVSDLELIASPQMERC</sequence>
<dbReference type="EMBL" id="CAJHUC010000455">
    <property type="protein sequence ID" value="CAD7696293.1"/>
    <property type="molecule type" value="Genomic_DNA"/>
</dbReference>
<keyword evidence="1" id="KW-0732">Signal</keyword>
<feature type="chain" id="PRO_5035770547" description="Secreted protein" evidence="1">
    <location>
        <begin position="24"/>
        <end position="118"/>
    </location>
</feature>
<dbReference type="Proteomes" id="UP000708148">
    <property type="component" value="Unassembled WGS sequence"/>
</dbReference>
<gene>
    <name evidence="2" type="ORF">OSTQU699_LOCUS1654</name>
</gene>
<reference evidence="2" key="1">
    <citation type="submission" date="2020-12" db="EMBL/GenBank/DDBJ databases">
        <authorList>
            <person name="Iha C."/>
        </authorList>
    </citation>
    <scope>NUCLEOTIDE SEQUENCE</scope>
</reference>
<name>A0A8S1IMJ4_9CHLO</name>
<proteinExistence type="predicted"/>
<evidence type="ECO:0000256" key="1">
    <source>
        <dbReference type="SAM" id="SignalP"/>
    </source>
</evidence>
<keyword evidence="3" id="KW-1185">Reference proteome</keyword>